<organism evidence="1 2">
    <name type="scientific">Stephania yunnanensis</name>
    <dbReference type="NCBI Taxonomy" id="152371"/>
    <lineage>
        <taxon>Eukaryota</taxon>
        <taxon>Viridiplantae</taxon>
        <taxon>Streptophyta</taxon>
        <taxon>Embryophyta</taxon>
        <taxon>Tracheophyta</taxon>
        <taxon>Spermatophyta</taxon>
        <taxon>Magnoliopsida</taxon>
        <taxon>Ranunculales</taxon>
        <taxon>Menispermaceae</taxon>
        <taxon>Menispermoideae</taxon>
        <taxon>Cissampelideae</taxon>
        <taxon>Stephania</taxon>
    </lineage>
</organism>
<protein>
    <submittedName>
        <fullName evidence="1">Uncharacterized protein</fullName>
    </submittedName>
</protein>
<dbReference type="InterPro" id="IPR027417">
    <property type="entry name" value="P-loop_NTPase"/>
</dbReference>
<dbReference type="Gene3D" id="3.40.50.300">
    <property type="entry name" value="P-loop containing nucleotide triphosphate hydrolases"/>
    <property type="match status" value="1"/>
</dbReference>
<reference evidence="1 2" key="1">
    <citation type="submission" date="2024-01" db="EMBL/GenBank/DDBJ databases">
        <title>Genome assemblies of Stephania.</title>
        <authorList>
            <person name="Yang L."/>
        </authorList>
    </citation>
    <scope>NUCLEOTIDE SEQUENCE [LARGE SCALE GENOMIC DNA]</scope>
    <source>
        <strain evidence="1">YNDBR</strain>
        <tissue evidence="1">Leaf</tissue>
    </source>
</reference>
<sequence length="72" mass="8258">MTDQNLELELELNEAGRALGDPRLGRRLVWDSRWFVFVFSHSNSDTVVYVGCGQRGNEMAEVVLKNISRLFD</sequence>
<dbReference type="AlphaFoldDB" id="A0AAP0P3U7"/>
<evidence type="ECO:0000313" key="2">
    <source>
        <dbReference type="Proteomes" id="UP001420932"/>
    </source>
</evidence>
<proteinExistence type="predicted"/>
<keyword evidence="2" id="KW-1185">Reference proteome</keyword>
<comment type="caution">
    <text evidence="1">The sequence shown here is derived from an EMBL/GenBank/DDBJ whole genome shotgun (WGS) entry which is preliminary data.</text>
</comment>
<dbReference type="Proteomes" id="UP001420932">
    <property type="component" value="Unassembled WGS sequence"/>
</dbReference>
<accession>A0AAP0P3U7</accession>
<evidence type="ECO:0000313" key="1">
    <source>
        <dbReference type="EMBL" id="KAK9127585.1"/>
    </source>
</evidence>
<gene>
    <name evidence="1" type="ORF">Syun_016382</name>
</gene>
<dbReference type="EMBL" id="JBBNAF010000007">
    <property type="protein sequence ID" value="KAK9127585.1"/>
    <property type="molecule type" value="Genomic_DNA"/>
</dbReference>
<name>A0AAP0P3U7_9MAGN</name>